<reference evidence="1" key="1">
    <citation type="submission" date="2014-09" db="EMBL/GenBank/DDBJ databases">
        <authorList>
            <person name="Magalhaes I.L.F."/>
            <person name="Oliveira U."/>
            <person name="Santos F.R."/>
            <person name="Vidigal T.H.D.A."/>
            <person name="Brescovit A.D."/>
            <person name="Santos A.J."/>
        </authorList>
    </citation>
    <scope>NUCLEOTIDE SEQUENCE</scope>
    <source>
        <tissue evidence="1">Shoot tissue taken approximately 20 cm above the soil surface</tissue>
    </source>
</reference>
<dbReference type="AlphaFoldDB" id="A0A0A9DQC8"/>
<accession>A0A0A9DQC8</accession>
<organism evidence="1">
    <name type="scientific">Arundo donax</name>
    <name type="common">Giant reed</name>
    <name type="synonym">Donax arundinaceus</name>
    <dbReference type="NCBI Taxonomy" id="35708"/>
    <lineage>
        <taxon>Eukaryota</taxon>
        <taxon>Viridiplantae</taxon>
        <taxon>Streptophyta</taxon>
        <taxon>Embryophyta</taxon>
        <taxon>Tracheophyta</taxon>
        <taxon>Spermatophyta</taxon>
        <taxon>Magnoliopsida</taxon>
        <taxon>Liliopsida</taxon>
        <taxon>Poales</taxon>
        <taxon>Poaceae</taxon>
        <taxon>PACMAD clade</taxon>
        <taxon>Arundinoideae</taxon>
        <taxon>Arundineae</taxon>
        <taxon>Arundo</taxon>
    </lineage>
</organism>
<proteinExistence type="predicted"/>
<reference evidence="1" key="2">
    <citation type="journal article" date="2015" name="Data Brief">
        <title>Shoot transcriptome of the giant reed, Arundo donax.</title>
        <authorList>
            <person name="Barrero R.A."/>
            <person name="Guerrero F.D."/>
            <person name="Moolhuijzen P."/>
            <person name="Goolsby J.A."/>
            <person name="Tidwell J."/>
            <person name="Bellgard S.E."/>
            <person name="Bellgard M.I."/>
        </authorList>
    </citation>
    <scope>NUCLEOTIDE SEQUENCE</scope>
    <source>
        <tissue evidence="1">Shoot tissue taken approximately 20 cm above the soil surface</tissue>
    </source>
</reference>
<evidence type="ECO:0000313" key="1">
    <source>
        <dbReference type="EMBL" id="JAD90779.1"/>
    </source>
</evidence>
<dbReference type="EMBL" id="GBRH01207116">
    <property type="protein sequence ID" value="JAD90779.1"/>
    <property type="molecule type" value="Transcribed_RNA"/>
</dbReference>
<protein>
    <submittedName>
        <fullName evidence="1">Uncharacterized protein</fullName>
    </submittedName>
</protein>
<name>A0A0A9DQC8_ARUDO</name>
<sequence>MLASLRLYKALKITLLRGLSSAMAFKIPSWILSYTRGTPTSRVGFSSMRSSLKAFKSPW</sequence>